<gene>
    <name evidence="3" type="ORF">PACLA_8A013993</name>
</gene>
<evidence type="ECO:0000313" key="4">
    <source>
        <dbReference type="Proteomes" id="UP001152795"/>
    </source>
</evidence>
<dbReference type="AlphaFoldDB" id="A0A7D9L5K4"/>
<protein>
    <submittedName>
        <fullName evidence="3">Transposable element P transposase</fullName>
    </submittedName>
</protein>
<dbReference type="SUPFAM" id="SSF52540">
    <property type="entry name" value="P-loop containing nucleoside triphosphate hydrolases"/>
    <property type="match status" value="1"/>
</dbReference>
<organism evidence="3 4">
    <name type="scientific">Paramuricea clavata</name>
    <name type="common">Red gorgonian</name>
    <name type="synonym">Violescent sea-whip</name>
    <dbReference type="NCBI Taxonomy" id="317549"/>
    <lineage>
        <taxon>Eukaryota</taxon>
        <taxon>Metazoa</taxon>
        <taxon>Cnidaria</taxon>
        <taxon>Anthozoa</taxon>
        <taxon>Octocorallia</taxon>
        <taxon>Malacalcyonacea</taxon>
        <taxon>Plexauridae</taxon>
        <taxon>Paramuricea</taxon>
    </lineage>
</organism>
<evidence type="ECO:0000256" key="1">
    <source>
        <dbReference type="SAM" id="MobiDB-lite"/>
    </source>
</evidence>
<dbReference type="OrthoDB" id="5986179at2759"/>
<accession>A0A7D9L5K4</accession>
<comment type="caution">
    <text evidence="3">The sequence shown here is derived from an EMBL/GenBank/DDBJ whole genome shotgun (WGS) entry which is preliminary data.</text>
</comment>
<evidence type="ECO:0000259" key="2">
    <source>
        <dbReference type="Pfam" id="PF21787"/>
    </source>
</evidence>
<evidence type="ECO:0000313" key="3">
    <source>
        <dbReference type="EMBL" id="CAB4023593.1"/>
    </source>
</evidence>
<sequence>TETRSHTSHEVLLGAADGSDAVKENGKKIHPQVIRFALSIHGKSSSAYRELQDSDALILKRVLSDYKNYFKPKAGINKENVECLREKIKSFTEVQRYVAIVIDEMNIQSNLVFDKHSDDLIGFIDLGDPMVNFVYVEEETFASHALAFLVRGLCTDLKHIIAYFFTKDLTSFQLMPLFWRAVSVLELSLQLYVCAAVNDCASANRKFFRLHSQLAQDLKCDVVYKTRNVFAMSRFIYFFADSPHLIKTARNCLYNSGSCSCSRYLSNNGKFLLYRHVADPFYSDQEFALHTLPKLTLDHIVLTPYSKMEVKLATQLESRRRWLKFRNFLDSNHGIKVNFSGIRVNYYSAWLYATKDDKDYIQSSNHPDLTNGDFPVTNNASLCLQSNAADSETTPDSQAADGHKRKRKRMSIFDVSQLAVSKKIRTRLELLAFANEQKNEGKSGLAQFIANRGSKAVEEALIVGWELEEAEKKLERSKLTRLEVLEKKLEEPCVEGCLGEWLVMAIDILTRNGIDVMVFAGALRVLLEKGREKYRNIYLKGPANCGKTFLLNPLNQIYSTFSNPATTTFAWVGAEDADVIFLNNFRWSKQIIPLYDLLLMLDGQLVHLPAPKSHYSKDATLSSDVPIFCTAKEEISFVKGGVLDATETEMMRLRWNYRGNAIKHSFECPINKINT</sequence>
<dbReference type="InterPro" id="IPR027417">
    <property type="entry name" value="P-loop_NTPase"/>
</dbReference>
<feature type="non-terminal residue" evidence="3">
    <location>
        <position position="675"/>
    </location>
</feature>
<reference evidence="3" key="1">
    <citation type="submission" date="2020-04" db="EMBL/GenBank/DDBJ databases">
        <authorList>
            <person name="Alioto T."/>
            <person name="Alioto T."/>
            <person name="Gomez Garrido J."/>
        </authorList>
    </citation>
    <scope>NUCLEOTIDE SEQUENCE</scope>
    <source>
        <strain evidence="3">A484AB</strain>
    </source>
</reference>
<dbReference type="Pfam" id="PF21787">
    <property type="entry name" value="TNP-like_RNaseH_N"/>
    <property type="match status" value="1"/>
</dbReference>
<proteinExistence type="predicted"/>
<dbReference type="EMBL" id="CACRXK020012576">
    <property type="protein sequence ID" value="CAB4023593.1"/>
    <property type="molecule type" value="Genomic_DNA"/>
</dbReference>
<name>A0A7D9L5K4_PARCT</name>
<feature type="compositionally biased region" description="Polar residues" evidence="1">
    <location>
        <begin position="386"/>
        <end position="397"/>
    </location>
</feature>
<feature type="domain" description="Transposable element P transposase-like RNase H" evidence="2">
    <location>
        <begin position="73"/>
        <end position="209"/>
    </location>
</feature>
<dbReference type="InterPro" id="IPR048365">
    <property type="entry name" value="TNP-like_RNaseH_N"/>
</dbReference>
<dbReference type="Proteomes" id="UP001152795">
    <property type="component" value="Unassembled WGS sequence"/>
</dbReference>
<feature type="region of interest" description="Disordered" evidence="1">
    <location>
        <begin position="386"/>
        <end position="405"/>
    </location>
</feature>
<keyword evidence="4" id="KW-1185">Reference proteome</keyword>
<dbReference type="Gene3D" id="3.40.50.300">
    <property type="entry name" value="P-loop containing nucleotide triphosphate hydrolases"/>
    <property type="match status" value="1"/>
</dbReference>